<dbReference type="InterPro" id="IPR015421">
    <property type="entry name" value="PyrdxlP-dep_Trfase_major"/>
</dbReference>
<feature type="domain" description="Aminotransferase class I/classII large" evidence="8">
    <location>
        <begin position="54"/>
        <end position="360"/>
    </location>
</feature>
<dbReference type="HAMAP" id="MF_01023">
    <property type="entry name" value="HisC_aminotrans_2"/>
    <property type="match status" value="1"/>
</dbReference>
<protein>
    <recommendedName>
        <fullName evidence="6">Aromatic amino acid aminotransferase</fullName>
        <shortName evidence="6">ArAT</shortName>
        <ecNumber evidence="6">2.6.1.57</ecNumber>
    </recommendedName>
</protein>
<evidence type="ECO:0000313" key="10">
    <source>
        <dbReference type="Proteomes" id="UP000294739"/>
    </source>
</evidence>
<reference evidence="9 10" key="1">
    <citation type="submission" date="2019-03" db="EMBL/GenBank/DDBJ databases">
        <title>Draft genome sequences of novel Actinobacteria.</title>
        <authorList>
            <person name="Sahin N."/>
            <person name="Ay H."/>
            <person name="Saygin H."/>
        </authorList>
    </citation>
    <scope>NUCLEOTIDE SEQUENCE [LARGE SCALE GENOMIC DNA]</scope>
    <source>
        <strain evidence="9 10">5K138</strain>
    </source>
</reference>
<evidence type="ECO:0000259" key="8">
    <source>
        <dbReference type="Pfam" id="PF00155"/>
    </source>
</evidence>
<dbReference type="PANTHER" id="PTHR43643">
    <property type="entry name" value="HISTIDINOL-PHOSPHATE AMINOTRANSFERASE 2"/>
    <property type="match status" value="1"/>
</dbReference>
<dbReference type="EMBL" id="SMKZ01000015">
    <property type="protein sequence ID" value="TDE10081.1"/>
    <property type="molecule type" value="Genomic_DNA"/>
</dbReference>
<evidence type="ECO:0000256" key="3">
    <source>
        <dbReference type="ARBA" id="ARBA00022576"/>
    </source>
</evidence>
<dbReference type="NCBIfam" id="TIGR01141">
    <property type="entry name" value="hisC"/>
    <property type="match status" value="1"/>
</dbReference>
<dbReference type="InterPro" id="IPR015424">
    <property type="entry name" value="PyrdxlP-dep_Trfase"/>
</dbReference>
<dbReference type="Pfam" id="PF00155">
    <property type="entry name" value="Aminotran_1_2"/>
    <property type="match status" value="1"/>
</dbReference>
<evidence type="ECO:0000256" key="5">
    <source>
        <dbReference type="ARBA" id="ARBA00022898"/>
    </source>
</evidence>
<comment type="function">
    <text evidence="6">Aminotransferase that catalyzes the conversion of aromatic amino acids and 2-oxoglutarate into corresponding aromatic oxo acids and L-glutamate.</text>
</comment>
<dbReference type="OrthoDB" id="9809616at2"/>
<sequence>MSPTDETPDDAAASGPAVPGAGGVRLRRALEGLPSYVPGKPAAAPAAGAERAFKVSSNENPYPPLPGVLEAAVAAAGTMNRYPDMLATGLVAALAERFGVPPAHLATGTGSVGILQQIVQATAAEGDEVVYAWRSFEAYPIVVGISGATSVRVPLGPGARHDLDAMAAAITDRTRLVLVCSPNNPTGPAVHHDELERFLGRVPADVLVVVDEAYREFVRDPDAVDGLRLYRDHPNVCVLRTFSKAYGLAGLRVGFAVAHDAVADALRKTAVPFGVSVVAQHAAIESLSREAELLERVTALVAERERVGEALRKLGWEIPHSEANFVWLELGERTLDFARHCEQAGLIVRPFAGEGCRATVAEPEANDRLIELAEQWLAG</sequence>
<dbReference type="RefSeq" id="WP_131894803.1">
    <property type="nucleotide sequence ID" value="NZ_SMKZ01000015.1"/>
</dbReference>
<dbReference type="GO" id="GO:0030170">
    <property type="term" value="F:pyridoxal phosphate binding"/>
    <property type="evidence" value="ECO:0007669"/>
    <property type="project" value="UniProtKB-UniRule"/>
</dbReference>
<feature type="modified residue" description="N6-(pyridoxal phosphate)lysine" evidence="6">
    <location>
        <position position="244"/>
    </location>
</feature>
<dbReference type="NCBIfam" id="NF002878">
    <property type="entry name" value="PRK03321.1"/>
    <property type="match status" value="1"/>
</dbReference>
<comment type="catalytic activity">
    <reaction evidence="6">
        <text>an aromatic L-alpha-amino acid + 2-oxoglutarate = an aromatic oxo-acid + L-glutamate</text>
        <dbReference type="Rhea" id="RHEA:17533"/>
        <dbReference type="ChEBI" id="CHEBI:16810"/>
        <dbReference type="ChEBI" id="CHEBI:29985"/>
        <dbReference type="ChEBI" id="CHEBI:73309"/>
        <dbReference type="ChEBI" id="CHEBI:84824"/>
        <dbReference type="EC" id="2.6.1.57"/>
    </reaction>
</comment>
<name>A0A4R5DDZ8_9ACTN</name>
<dbReference type="PANTHER" id="PTHR43643:SF3">
    <property type="entry name" value="HISTIDINOL-PHOSPHATE AMINOTRANSFERASE"/>
    <property type="match status" value="1"/>
</dbReference>
<comment type="caution">
    <text evidence="9">The sequence shown here is derived from an EMBL/GenBank/DDBJ whole genome shotgun (WGS) entry which is preliminary data.</text>
</comment>
<keyword evidence="5 6" id="KW-0663">Pyridoxal phosphate</keyword>
<comment type="similarity">
    <text evidence="6">Belongs to the class-II pyridoxal-phosphate-dependent aminotransferase family.</text>
</comment>
<dbReference type="HAMAP" id="MF_01513">
    <property type="entry name" value="Phe_aminotrans_2"/>
    <property type="match status" value="1"/>
</dbReference>
<evidence type="ECO:0000256" key="6">
    <source>
        <dbReference type="HAMAP-Rule" id="MF_01513"/>
    </source>
</evidence>
<evidence type="ECO:0000256" key="2">
    <source>
        <dbReference type="ARBA" id="ARBA00011738"/>
    </source>
</evidence>
<keyword evidence="3 6" id="KW-0032">Aminotransferase</keyword>
<comment type="subunit">
    <text evidence="2 6">Homodimer.</text>
</comment>
<dbReference type="Gene3D" id="3.90.1150.10">
    <property type="entry name" value="Aspartate Aminotransferase, domain 1"/>
    <property type="match status" value="1"/>
</dbReference>
<dbReference type="FunCoup" id="A0A4R5DDZ8">
    <property type="interactions" value="189"/>
</dbReference>
<dbReference type="InterPro" id="IPR015422">
    <property type="entry name" value="PyrdxlP-dep_Trfase_small"/>
</dbReference>
<dbReference type="Proteomes" id="UP000294739">
    <property type="component" value="Unassembled WGS sequence"/>
</dbReference>
<dbReference type="InterPro" id="IPR001917">
    <property type="entry name" value="Aminotrans_II_pyridoxalP_BS"/>
</dbReference>
<accession>A0A4R5DDZ8</accession>
<keyword evidence="10" id="KW-1185">Reference proteome</keyword>
<dbReference type="AlphaFoldDB" id="A0A4R5DDZ8"/>
<evidence type="ECO:0000256" key="7">
    <source>
        <dbReference type="SAM" id="MobiDB-lite"/>
    </source>
</evidence>
<keyword evidence="4 6" id="KW-0808">Transferase</keyword>
<organism evidence="9 10">
    <name type="scientific">Jiangella asiatica</name>
    <dbReference type="NCBI Taxonomy" id="2530372"/>
    <lineage>
        <taxon>Bacteria</taxon>
        <taxon>Bacillati</taxon>
        <taxon>Actinomycetota</taxon>
        <taxon>Actinomycetes</taxon>
        <taxon>Jiangellales</taxon>
        <taxon>Jiangellaceae</taxon>
        <taxon>Jiangella</taxon>
    </lineage>
</organism>
<evidence type="ECO:0000256" key="4">
    <source>
        <dbReference type="ARBA" id="ARBA00022679"/>
    </source>
</evidence>
<dbReference type="SUPFAM" id="SSF53383">
    <property type="entry name" value="PLP-dependent transferases"/>
    <property type="match status" value="1"/>
</dbReference>
<dbReference type="EC" id="2.6.1.57" evidence="6"/>
<evidence type="ECO:0000313" key="9">
    <source>
        <dbReference type="EMBL" id="TDE10081.1"/>
    </source>
</evidence>
<dbReference type="GO" id="GO:0008793">
    <property type="term" value="F:aromatic-amino-acid transaminase activity"/>
    <property type="evidence" value="ECO:0007669"/>
    <property type="project" value="UniProtKB-UniRule"/>
</dbReference>
<dbReference type="GO" id="GO:0000105">
    <property type="term" value="P:L-histidine biosynthetic process"/>
    <property type="evidence" value="ECO:0007669"/>
    <property type="project" value="InterPro"/>
</dbReference>
<dbReference type="InterPro" id="IPR050106">
    <property type="entry name" value="HistidinolP_aminotransfase"/>
</dbReference>
<dbReference type="PROSITE" id="PS00599">
    <property type="entry name" value="AA_TRANSFER_CLASS_2"/>
    <property type="match status" value="1"/>
</dbReference>
<dbReference type="InParanoid" id="A0A4R5DDZ8"/>
<dbReference type="InterPro" id="IPR005861">
    <property type="entry name" value="HisP_aminotrans"/>
</dbReference>
<dbReference type="InterPro" id="IPR004839">
    <property type="entry name" value="Aminotransferase_I/II_large"/>
</dbReference>
<proteinExistence type="inferred from homology"/>
<comment type="cofactor">
    <cofactor evidence="1 6">
        <name>pyridoxal 5'-phosphate</name>
        <dbReference type="ChEBI" id="CHEBI:597326"/>
    </cofactor>
</comment>
<dbReference type="InterPro" id="IPR024892">
    <property type="entry name" value="ArAT"/>
</dbReference>
<dbReference type="Gene3D" id="3.40.640.10">
    <property type="entry name" value="Type I PLP-dependent aspartate aminotransferase-like (Major domain)"/>
    <property type="match status" value="1"/>
</dbReference>
<gene>
    <name evidence="9" type="primary">hisC</name>
    <name evidence="6" type="synonym">pat</name>
    <name evidence="9" type="ORF">E1269_12215</name>
</gene>
<evidence type="ECO:0000256" key="1">
    <source>
        <dbReference type="ARBA" id="ARBA00001933"/>
    </source>
</evidence>
<dbReference type="GO" id="GO:0004400">
    <property type="term" value="F:histidinol-phosphate transaminase activity"/>
    <property type="evidence" value="ECO:0007669"/>
    <property type="project" value="InterPro"/>
</dbReference>
<dbReference type="CDD" id="cd00609">
    <property type="entry name" value="AAT_like"/>
    <property type="match status" value="1"/>
</dbReference>
<feature type="region of interest" description="Disordered" evidence="7">
    <location>
        <begin position="1"/>
        <end position="22"/>
    </location>
</feature>